<reference evidence="2 3" key="1">
    <citation type="submission" date="2021-12" db="EMBL/GenBank/DDBJ databases">
        <title>High titer production of polyol ester of fatty acids by Rhodotorula paludigena BS15 towards product separation-free biomass refinery.</title>
        <authorList>
            <person name="Mano J."/>
            <person name="Ono H."/>
            <person name="Tanaka T."/>
            <person name="Naito K."/>
            <person name="Sushida H."/>
            <person name="Ike M."/>
            <person name="Tokuyasu K."/>
            <person name="Kitaoka M."/>
        </authorList>
    </citation>
    <scope>NUCLEOTIDE SEQUENCE [LARGE SCALE GENOMIC DNA]</scope>
    <source>
        <strain evidence="2 3">BS15</strain>
    </source>
</reference>
<dbReference type="Proteomes" id="UP001342314">
    <property type="component" value="Unassembled WGS sequence"/>
</dbReference>
<gene>
    <name evidence="2" type="ORF">Rhopal_003466-T1</name>
</gene>
<organism evidence="2 3">
    <name type="scientific">Rhodotorula paludigena</name>
    <dbReference type="NCBI Taxonomy" id="86838"/>
    <lineage>
        <taxon>Eukaryota</taxon>
        <taxon>Fungi</taxon>
        <taxon>Dikarya</taxon>
        <taxon>Basidiomycota</taxon>
        <taxon>Pucciniomycotina</taxon>
        <taxon>Microbotryomycetes</taxon>
        <taxon>Sporidiobolales</taxon>
        <taxon>Sporidiobolaceae</taxon>
        <taxon>Rhodotorula</taxon>
    </lineage>
</organism>
<dbReference type="EC" id="3.2.2.-" evidence="1"/>
<evidence type="ECO:0000256" key="1">
    <source>
        <dbReference type="RuleBase" id="RU365002"/>
    </source>
</evidence>
<comment type="caution">
    <text evidence="2">The sequence shown here is derived from an EMBL/GenBank/DDBJ whole genome shotgun (WGS) entry which is preliminary data.</text>
</comment>
<keyword evidence="1" id="KW-0378">Hydrolase</keyword>
<protein>
    <recommendedName>
        <fullName evidence="1">Queuosine 5'-phosphate N-glycosylase/hydrolase</fullName>
        <ecNumber evidence="1">3.2.2.-</ecNumber>
    </recommendedName>
    <alternativeName>
        <fullName evidence="1">Queuosine-nucleotide N-glycosylase/hydrolase</fullName>
    </alternativeName>
</protein>
<dbReference type="GO" id="GO:0016787">
    <property type="term" value="F:hydrolase activity"/>
    <property type="evidence" value="ECO:0007669"/>
    <property type="project" value="UniProtKB-KW"/>
</dbReference>
<dbReference type="PANTHER" id="PTHR21314">
    <property type="entry name" value="QUEUOSINE 5'-PHOSPHATE N-GLYCOSYLASE_HYDROLASE-RELATED"/>
    <property type="match status" value="1"/>
</dbReference>
<evidence type="ECO:0000313" key="2">
    <source>
        <dbReference type="EMBL" id="GJN90455.1"/>
    </source>
</evidence>
<dbReference type="Pfam" id="PF10343">
    <property type="entry name" value="Q_salvage"/>
    <property type="match status" value="1"/>
</dbReference>
<comment type="catalytic activity">
    <reaction evidence="1">
        <text>queuosine 5'-phosphate + H2O = queuine + D-ribose 5-phosphate</text>
        <dbReference type="Rhea" id="RHEA:75387"/>
        <dbReference type="ChEBI" id="CHEBI:15377"/>
        <dbReference type="ChEBI" id="CHEBI:17433"/>
        <dbReference type="ChEBI" id="CHEBI:78346"/>
        <dbReference type="ChEBI" id="CHEBI:194371"/>
    </reaction>
    <physiologicalReaction direction="left-to-right" evidence="1">
        <dbReference type="Rhea" id="RHEA:75388"/>
    </physiologicalReaction>
</comment>
<name>A0AAV5GD29_9BASI</name>
<proteinExistence type="inferred from homology"/>
<comment type="similarity">
    <text evidence="1">Belongs to the QNG1 protein family.</text>
</comment>
<dbReference type="InterPro" id="IPR019438">
    <property type="entry name" value="Q_salvage"/>
</dbReference>
<sequence length="348" mass="37293">MAALPPAETIVQSVRESCAACTARSGITIDEAAIERFLLGIADADWKPSDHGVRLPLRFDSIDDELNVLATLALLNFLSGYRTALHRLTGRGAYSTILSLVLSAYLSDSSPSLLSAAGMAAATVPQLADLARIRTHVEKDHPTLGSAVRVGEKDEEAFEVLELLVGVLRETGAVLQREGAASLGVWLAATFPAFRDVHEVDSETVYLLKKALWLTTVISLRFSAESGLPFRVPAVAELPVFADNVLPTLLIHHDILSLSSSSDSALASLSLASPAALSRDSATRLRAAAVTACAALVSRAHALAASDPSRAWMAGWTEQQLDGWLWELGKREDLRAVERVAERGTVFY</sequence>
<evidence type="ECO:0000313" key="3">
    <source>
        <dbReference type="Proteomes" id="UP001342314"/>
    </source>
</evidence>
<accession>A0AAV5GD29</accession>
<comment type="function">
    <text evidence="1">Catalyzes the hydrolysis of queuosine 5'-phosphate, releasing the nucleobase queuine (q). Is required for salvage of queuine from exogenous queuosine (Q) that is imported and then converted to queuosine 5'-phosphate intracellularly.</text>
</comment>
<keyword evidence="3" id="KW-1185">Reference proteome</keyword>
<dbReference type="AlphaFoldDB" id="A0AAV5GD29"/>
<dbReference type="PANTHER" id="PTHR21314:SF1">
    <property type="entry name" value="QUEUOSINE SALVAGE PROTEIN"/>
    <property type="match status" value="1"/>
</dbReference>
<dbReference type="GO" id="GO:0006400">
    <property type="term" value="P:tRNA modification"/>
    <property type="evidence" value="ECO:0007669"/>
    <property type="project" value="TreeGrafter"/>
</dbReference>
<dbReference type="EMBL" id="BQKY01000006">
    <property type="protein sequence ID" value="GJN90455.1"/>
    <property type="molecule type" value="Genomic_DNA"/>
</dbReference>